<sequence>MSLFTPVIWIIILLPLFILALFKSKNGNLKYLAFFAIYFFADFYLQIFSVQYLSLKFLGLKFAWVPKILSLTLAVIFILSVSKNDRELIGFTTKTNTRSQVKYGILVFTGFMIFDIIFKLILFPKGGTFDLETFLFQGLLPGPSEEILFRGIYFWMLDKAFPPRWNFKGIKFGWGFIILTILFAVGHGVILTPDHHFKVDIITIVYLTLISSFSVGILRKLSGNLIFSALGHNFINTVNAIIRIL</sequence>
<evidence type="ECO:0000313" key="4">
    <source>
        <dbReference type="Proteomes" id="UP000188947"/>
    </source>
</evidence>
<feature type="transmembrane region" description="Helical" evidence="1">
    <location>
        <begin position="169"/>
        <end position="191"/>
    </location>
</feature>
<proteinExistence type="predicted"/>
<dbReference type="AlphaFoldDB" id="A0A1T3F7Y0"/>
<dbReference type="InterPro" id="IPR003675">
    <property type="entry name" value="Rce1/LyrA-like_dom"/>
</dbReference>
<keyword evidence="4" id="KW-1185">Reference proteome</keyword>
<keyword evidence="1" id="KW-0472">Membrane</keyword>
<dbReference type="Pfam" id="PF02517">
    <property type="entry name" value="Rce1-like"/>
    <property type="match status" value="1"/>
</dbReference>
<dbReference type="GO" id="GO:0004175">
    <property type="term" value="F:endopeptidase activity"/>
    <property type="evidence" value="ECO:0007669"/>
    <property type="project" value="UniProtKB-ARBA"/>
</dbReference>
<dbReference type="STRING" id="238.BBD35_17725"/>
<feature type="transmembrane region" description="Helical" evidence="1">
    <location>
        <begin position="197"/>
        <end position="218"/>
    </location>
</feature>
<feature type="transmembrane region" description="Helical" evidence="1">
    <location>
        <begin position="29"/>
        <end position="50"/>
    </location>
</feature>
<dbReference type="Proteomes" id="UP000188947">
    <property type="component" value="Unassembled WGS sequence"/>
</dbReference>
<organism evidence="3 4">
    <name type="scientific">Elizabethkingia meningoseptica</name>
    <name type="common">Chryseobacterium meningosepticum</name>
    <dbReference type="NCBI Taxonomy" id="238"/>
    <lineage>
        <taxon>Bacteria</taxon>
        <taxon>Pseudomonadati</taxon>
        <taxon>Bacteroidota</taxon>
        <taxon>Flavobacteriia</taxon>
        <taxon>Flavobacteriales</taxon>
        <taxon>Weeksellaceae</taxon>
        <taxon>Elizabethkingia</taxon>
    </lineage>
</organism>
<protein>
    <submittedName>
        <fullName evidence="3">Abortive infection protein</fullName>
    </submittedName>
</protein>
<accession>A0A1T3F7Y0</accession>
<name>A0A1T3F7Y0_ELIME</name>
<dbReference type="OrthoDB" id="877230at2"/>
<gene>
    <name evidence="3" type="ORF">BMF97_10785</name>
</gene>
<feature type="domain" description="CAAX prenyl protease 2/Lysostaphin resistance protein A-like" evidence="2">
    <location>
        <begin position="133"/>
        <end position="238"/>
    </location>
</feature>
<evidence type="ECO:0000259" key="2">
    <source>
        <dbReference type="Pfam" id="PF02517"/>
    </source>
</evidence>
<comment type="caution">
    <text evidence="3">The sequence shown here is derived from an EMBL/GenBank/DDBJ whole genome shotgun (WGS) entry which is preliminary data.</text>
</comment>
<feature type="transmembrane region" description="Helical" evidence="1">
    <location>
        <begin position="103"/>
        <end position="122"/>
    </location>
</feature>
<keyword evidence="1" id="KW-1133">Transmembrane helix</keyword>
<feature type="transmembrane region" description="Helical" evidence="1">
    <location>
        <begin position="62"/>
        <end position="82"/>
    </location>
</feature>
<evidence type="ECO:0000313" key="3">
    <source>
        <dbReference type="EMBL" id="OOH95306.1"/>
    </source>
</evidence>
<reference evidence="3 4" key="1">
    <citation type="submission" date="2016-11" db="EMBL/GenBank/DDBJ databases">
        <title>Genome sequence and comparative genomic analysis of clinical strain Elizabethkingia meningoseptica 61421 PRCM.</title>
        <authorList>
            <person name="Wang M."/>
            <person name="Hu S."/>
            <person name="Cao L."/>
            <person name="Jiang T."/>
            <person name="Zhou Y."/>
            <person name="Ming D."/>
        </authorList>
    </citation>
    <scope>NUCLEOTIDE SEQUENCE [LARGE SCALE GENOMIC DNA]</scope>
    <source>
        <strain evidence="3 4">61421 PRCM</strain>
    </source>
</reference>
<evidence type="ECO:0000256" key="1">
    <source>
        <dbReference type="SAM" id="Phobius"/>
    </source>
</evidence>
<dbReference type="eggNOG" id="COG1266">
    <property type="taxonomic scope" value="Bacteria"/>
</dbReference>
<feature type="transmembrane region" description="Helical" evidence="1">
    <location>
        <begin position="6"/>
        <end position="22"/>
    </location>
</feature>
<dbReference type="EMBL" id="MPOG01000011">
    <property type="protein sequence ID" value="OOH95306.1"/>
    <property type="molecule type" value="Genomic_DNA"/>
</dbReference>
<dbReference type="GO" id="GO:0080120">
    <property type="term" value="P:CAAX-box protein maturation"/>
    <property type="evidence" value="ECO:0007669"/>
    <property type="project" value="UniProtKB-ARBA"/>
</dbReference>
<dbReference type="RefSeq" id="WP_077564687.1">
    <property type="nucleotide sequence ID" value="NZ_CP016378.1"/>
</dbReference>
<keyword evidence="1" id="KW-0812">Transmembrane</keyword>
<feature type="transmembrane region" description="Helical" evidence="1">
    <location>
        <begin position="134"/>
        <end position="157"/>
    </location>
</feature>